<dbReference type="PANTHER" id="PTHR13887:SF41">
    <property type="entry name" value="THIOREDOXIN SUPERFAMILY PROTEIN"/>
    <property type="match status" value="1"/>
</dbReference>
<evidence type="ECO:0000259" key="1">
    <source>
        <dbReference type="Pfam" id="PF01323"/>
    </source>
</evidence>
<dbReference type="PANTHER" id="PTHR13887">
    <property type="entry name" value="GLUTATHIONE S-TRANSFERASE KAPPA"/>
    <property type="match status" value="1"/>
</dbReference>
<protein>
    <recommendedName>
        <fullName evidence="1">DSBA-like thioredoxin domain-containing protein</fullName>
    </recommendedName>
</protein>
<evidence type="ECO:0000313" key="3">
    <source>
        <dbReference type="Proteomes" id="UP000019140"/>
    </source>
</evidence>
<name>W4M663_9BACT</name>
<sequence length="155" mass="16907">MEDLFAGRDVDMDAMKARMAGLMAEEGLPYGDRTHTYNSRLAQEVGKWADAEGHGDAFHEAMFHAYFVDGRNISDVDTLAQIAASAGLSAEEARAVMSERRFQAVVDVDWQRSRDYGITGVPTFVANGRGVVGAQPYEILERLVVTAGGTPRHEG</sequence>
<dbReference type="Proteomes" id="UP000019140">
    <property type="component" value="Unassembled WGS sequence"/>
</dbReference>
<reference evidence="2 3" key="1">
    <citation type="journal article" date="2014" name="Nature">
        <title>An environmental bacterial taxon with a large and distinct metabolic repertoire.</title>
        <authorList>
            <person name="Wilson M.C."/>
            <person name="Mori T."/>
            <person name="Ruckert C."/>
            <person name="Uria A.R."/>
            <person name="Helf M.J."/>
            <person name="Takada K."/>
            <person name="Gernert C."/>
            <person name="Steffens U.A."/>
            <person name="Heycke N."/>
            <person name="Schmitt S."/>
            <person name="Rinke C."/>
            <person name="Helfrich E.J."/>
            <person name="Brachmann A.O."/>
            <person name="Gurgui C."/>
            <person name="Wakimoto T."/>
            <person name="Kracht M."/>
            <person name="Crusemann M."/>
            <person name="Hentschel U."/>
            <person name="Abe I."/>
            <person name="Matsunaga S."/>
            <person name="Kalinowski J."/>
            <person name="Takeyama H."/>
            <person name="Piel J."/>
        </authorList>
    </citation>
    <scope>NUCLEOTIDE SEQUENCE [LARGE SCALE GENOMIC DNA]</scope>
    <source>
        <strain evidence="3">TSY2</strain>
    </source>
</reference>
<dbReference type="Pfam" id="PF01323">
    <property type="entry name" value="DSBA"/>
    <property type="match status" value="1"/>
</dbReference>
<dbReference type="AlphaFoldDB" id="W4M663"/>
<proteinExistence type="predicted"/>
<accession>W4M663</accession>
<dbReference type="Gene3D" id="3.40.30.10">
    <property type="entry name" value="Glutaredoxin"/>
    <property type="match status" value="1"/>
</dbReference>
<dbReference type="SUPFAM" id="SSF52833">
    <property type="entry name" value="Thioredoxin-like"/>
    <property type="match status" value="1"/>
</dbReference>
<dbReference type="HOGENOM" id="CLU_069253_2_1_7"/>
<dbReference type="EMBL" id="AZHX01000890">
    <property type="protein sequence ID" value="ETX05700.1"/>
    <property type="molecule type" value="Genomic_DNA"/>
</dbReference>
<comment type="caution">
    <text evidence="2">The sequence shown here is derived from an EMBL/GenBank/DDBJ whole genome shotgun (WGS) entry which is preliminary data.</text>
</comment>
<feature type="domain" description="DSBA-like thioredoxin" evidence="1">
    <location>
        <begin position="12"/>
        <end position="142"/>
    </location>
</feature>
<organism evidence="2 3">
    <name type="scientific">Candidatus Entotheonella gemina</name>
    <dbReference type="NCBI Taxonomy" id="1429439"/>
    <lineage>
        <taxon>Bacteria</taxon>
        <taxon>Pseudomonadati</taxon>
        <taxon>Nitrospinota/Tectimicrobiota group</taxon>
        <taxon>Candidatus Tectimicrobiota</taxon>
        <taxon>Candidatus Entotheonellia</taxon>
        <taxon>Candidatus Entotheonellales</taxon>
        <taxon>Candidatus Entotheonellaceae</taxon>
        <taxon>Candidatus Entotheonella</taxon>
    </lineage>
</organism>
<dbReference type="GO" id="GO:0016491">
    <property type="term" value="F:oxidoreductase activity"/>
    <property type="evidence" value="ECO:0007669"/>
    <property type="project" value="InterPro"/>
</dbReference>
<evidence type="ECO:0000313" key="2">
    <source>
        <dbReference type="EMBL" id="ETX05700.1"/>
    </source>
</evidence>
<keyword evidence="3" id="KW-1185">Reference proteome</keyword>
<dbReference type="InterPro" id="IPR001853">
    <property type="entry name" value="DSBA-like_thioredoxin_dom"/>
</dbReference>
<gene>
    <name evidence="2" type="ORF">ETSY2_21445</name>
</gene>
<dbReference type="InterPro" id="IPR036249">
    <property type="entry name" value="Thioredoxin-like_sf"/>
</dbReference>